<name>A0A6J5NLC3_9CAUD</name>
<organism evidence="2">
    <name type="scientific">uncultured Caudovirales phage</name>
    <dbReference type="NCBI Taxonomy" id="2100421"/>
    <lineage>
        <taxon>Viruses</taxon>
        <taxon>Duplodnaviria</taxon>
        <taxon>Heunggongvirae</taxon>
        <taxon>Uroviricota</taxon>
        <taxon>Caudoviricetes</taxon>
        <taxon>Peduoviridae</taxon>
        <taxon>Maltschvirus</taxon>
        <taxon>Maltschvirus maltsch</taxon>
    </lineage>
</organism>
<dbReference type="EMBL" id="LR796670">
    <property type="protein sequence ID" value="CAB4159492.1"/>
    <property type="molecule type" value="Genomic_DNA"/>
</dbReference>
<gene>
    <name evidence="2" type="ORF">UFOVP699_228</name>
</gene>
<protein>
    <submittedName>
        <fullName evidence="2">Uncharacterized protein</fullName>
    </submittedName>
</protein>
<evidence type="ECO:0000313" key="2">
    <source>
        <dbReference type="EMBL" id="CAB4159492.1"/>
    </source>
</evidence>
<feature type="region of interest" description="Disordered" evidence="1">
    <location>
        <begin position="147"/>
        <end position="172"/>
    </location>
</feature>
<evidence type="ECO:0000256" key="1">
    <source>
        <dbReference type="SAM" id="MobiDB-lite"/>
    </source>
</evidence>
<accession>A0A6J5NLC3</accession>
<sequence length="191" mass="21024">MHKYFNFKQIFEAEEVGAESIDSTEGEVKPVNFKELKGPLTILINKDELSQLKNGLLIKTGSWAKTPENLTDKEDVNVVVKVTDLQPKVNDEDLKNSIVLNLSQQQLDDANLEENINSTIAGLTGVAAGNQSIDDITLEIAKEFAEPTAQKAPSAEPAEETAPESVEGVLPESIEPKRIMSFDQFLNENKI</sequence>
<reference evidence="2" key="1">
    <citation type="submission" date="2020-04" db="EMBL/GenBank/DDBJ databases">
        <authorList>
            <person name="Chiriac C."/>
            <person name="Salcher M."/>
            <person name="Ghai R."/>
            <person name="Kavagutti S V."/>
        </authorList>
    </citation>
    <scope>NUCLEOTIDE SEQUENCE</scope>
</reference>
<proteinExistence type="predicted"/>